<protein>
    <recommendedName>
        <fullName evidence="3">Reverse transcriptase domain-containing protein</fullName>
    </recommendedName>
</protein>
<comment type="caution">
    <text evidence="1">The sequence shown here is derived from an EMBL/GenBank/DDBJ whole genome shotgun (WGS) entry which is preliminary data.</text>
</comment>
<evidence type="ECO:0000313" key="2">
    <source>
        <dbReference type="Proteomes" id="UP001280121"/>
    </source>
</evidence>
<dbReference type="EMBL" id="JANJYI010000006">
    <property type="protein sequence ID" value="KAK2644344.1"/>
    <property type="molecule type" value="Genomic_DNA"/>
</dbReference>
<organism evidence="1 2">
    <name type="scientific">Dipteronia dyeriana</name>
    <dbReference type="NCBI Taxonomy" id="168575"/>
    <lineage>
        <taxon>Eukaryota</taxon>
        <taxon>Viridiplantae</taxon>
        <taxon>Streptophyta</taxon>
        <taxon>Embryophyta</taxon>
        <taxon>Tracheophyta</taxon>
        <taxon>Spermatophyta</taxon>
        <taxon>Magnoliopsida</taxon>
        <taxon>eudicotyledons</taxon>
        <taxon>Gunneridae</taxon>
        <taxon>Pentapetalae</taxon>
        <taxon>rosids</taxon>
        <taxon>malvids</taxon>
        <taxon>Sapindales</taxon>
        <taxon>Sapindaceae</taxon>
        <taxon>Hippocastanoideae</taxon>
        <taxon>Acereae</taxon>
        <taxon>Dipteronia</taxon>
    </lineage>
</organism>
<evidence type="ECO:0008006" key="3">
    <source>
        <dbReference type="Google" id="ProtNLM"/>
    </source>
</evidence>
<dbReference type="AlphaFoldDB" id="A0AAD9TZ23"/>
<keyword evidence="2" id="KW-1185">Reference proteome</keyword>
<reference evidence="1" key="1">
    <citation type="journal article" date="2023" name="Plant J.">
        <title>Genome sequences and population genomics provide insights into the demographic history, inbreeding, and mutation load of two 'living fossil' tree species of Dipteronia.</title>
        <authorList>
            <person name="Feng Y."/>
            <person name="Comes H.P."/>
            <person name="Chen J."/>
            <person name="Zhu S."/>
            <person name="Lu R."/>
            <person name="Zhang X."/>
            <person name="Li P."/>
            <person name="Qiu J."/>
            <person name="Olsen K.M."/>
            <person name="Qiu Y."/>
        </authorList>
    </citation>
    <scope>NUCLEOTIDE SEQUENCE</scope>
    <source>
        <strain evidence="1">KIB01</strain>
    </source>
</reference>
<sequence length="93" mass="10620">MASRPDGFNVNYITKICKDIEGEFMDFMNEFFLDGSKVKCLNHSFITLIPKTVNPISLGDYRPISLVNSFYKVLLKIMSNRLRKVLNVVIGEA</sequence>
<name>A0AAD9TZ23_9ROSI</name>
<accession>A0AAD9TZ23</accession>
<evidence type="ECO:0000313" key="1">
    <source>
        <dbReference type="EMBL" id="KAK2644344.1"/>
    </source>
</evidence>
<dbReference type="Proteomes" id="UP001280121">
    <property type="component" value="Unassembled WGS sequence"/>
</dbReference>
<proteinExistence type="predicted"/>
<gene>
    <name evidence="1" type="ORF">Ddye_019539</name>
</gene>